<feature type="region of interest" description="Disordered" evidence="1">
    <location>
        <begin position="382"/>
        <end position="410"/>
    </location>
</feature>
<protein>
    <submittedName>
        <fullName evidence="2">Uncharacterized protein</fullName>
    </submittedName>
</protein>
<evidence type="ECO:0000313" key="3">
    <source>
        <dbReference type="Proteomes" id="UP000051952"/>
    </source>
</evidence>
<evidence type="ECO:0000256" key="1">
    <source>
        <dbReference type="SAM" id="MobiDB-lite"/>
    </source>
</evidence>
<dbReference type="AlphaFoldDB" id="A0A0S4IMR6"/>
<feature type="region of interest" description="Disordered" evidence="1">
    <location>
        <begin position="233"/>
        <end position="262"/>
    </location>
</feature>
<reference evidence="3" key="1">
    <citation type="submission" date="2015-09" db="EMBL/GenBank/DDBJ databases">
        <authorList>
            <consortium name="Pathogen Informatics"/>
        </authorList>
    </citation>
    <scope>NUCLEOTIDE SEQUENCE [LARGE SCALE GENOMIC DNA]</scope>
    <source>
        <strain evidence="3">Lake Konstanz</strain>
    </source>
</reference>
<feature type="region of interest" description="Disordered" evidence="1">
    <location>
        <begin position="289"/>
        <end position="314"/>
    </location>
</feature>
<feature type="compositionally biased region" description="Low complexity" evidence="1">
    <location>
        <begin position="392"/>
        <end position="401"/>
    </location>
</feature>
<feature type="compositionally biased region" description="Pro residues" evidence="1">
    <location>
        <begin position="859"/>
        <end position="868"/>
    </location>
</feature>
<dbReference type="VEuPathDB" id="TriTrypDB:BSAL_55890"/>
<proteinExistence type="predicted"/>
<keyword evidence="3" id="KW-1185">Reference proteome</keyword>
<organism evidence="2 3">
    <name type="scientific">Bodo saltans</name>
    <name type="common">Flagellated protozoan</name>
    <dbReference type="NCBI Taxonomy" id="75058"/>
    <lineage>
        <taxon>Eukaryota</taxon>
        <taxon>Discoba</taxon>
        <taxon>Euglenozoa</taxon>
        <taxon>Kinetoplastea</taxon>
        <taxon>Metakinetoplastina</taxon>
        <taxon>Eubodonida</taxon>
        <taxon>Bodonidae</taxon>
        <taxon>Bodo</taxon>
    </lineage>
</organism>
<sequence>MGASPRGNSRGSPRQESATNQLSIVMNVPPAPSRHERANPQQVAGMYRGAATPAPINATYSSISPALPKVHRRRQLVQNMERDRQSAQHTEAAQSARHLPSVPSLMFPSSRSSAPLVPSSVTSPVTSAAPAKSAHRVPIFDGDLAYVRRNVDLFAAVVNNDGASSEQAPPLAKPVRDLVLWEHFRRLRAATAADRFDGSTAVLEETLSAFETFLLHGLGCSERAVRDASITSVYSDHQPRPATSSTSSAAAKSHNMRHDRNDDDLVVEKELGILLYHVCKAGLLHDASSLSRSSPTGSGGGGGTMSNTLLSNEGADDDEVGLLLEGSVARGRVGDDMFASTRRRSSAATVIVSDPSIEIELCSSNVIQPSLNATVTSQQQNLPSWTLGGGQQQRQQQRLQRTPVGTTPTSPDTAVFDRTSGGDSAAAALLLQSSNTNPSTFYDTIRGKDLVQRHPTVQTFKRSLIHSLEDARSMRIAVDVLQQRLNIAQNTIENYQRAYHAITSGGIPMKKILKNGGAGSPGGLRSGRQSTIVGSGGVGIGDGNDSVLSRGRSPIEDSTVTAALRGISPHSQSIQSLHLGGGLQDDFSSPGILTRQTSATYSQASRKRPSSVHQQLMQQQTNSALAAAAISASSSVSAPTPLAVPAIHGGGARGESLKPVALGAAEKLIDELLAQNGTLIERVTDLAAEKATYTSRIVYLERQVEQLNQAVTALSASNFDLAHQYKSSLYRNHSTAAPPSSAFYFGGGGGSSKQHNNNDLGSSAISSEETPLYSPMLLDGRSAEVVAHQSTIEIMKLLGLPFTASPAANTSPGGAGSAHLFLRGDGGGVGAPFVRPHPPTAMAASTGAVFTLSMTAPPSAHPPPPSQPQPHHHFVSGGDALDAAPVSPLWKQNQPSSLTTSTNSGRRKSATFAIIETQ</sequence>
<accession>A0A0S4IMR6</accession>
<gene>
    <name evidence="2" type="ORF">BSAL_55890</name>
</gene>
<name>A0A0S4IMR6_BODSA</name>
<feature type="compositionally biased region" description="Polar residues" evidence="1">
    <location>
        <begin position="890"/>
        <end position="904"/>
    </location>
</feature>
<feature type="region of interest" description="Disordered" evidence="1">
    <location>
        <begin position="854"/>
        <end position="918"/>
    </location>
</feature>
<feature type="region of interest" description="Disordered" evidence="1">
    <location>
        <begin position="79"/>
        <end position="110"/>
    </location>
</feature>
<evidence type="ECO:0000313" key="2">
    <source>
        <dbReference type="EMBL" id="CUE74935.1"/>
    </source>
</evidence>
<feature type="region of interest" description="Disordered" evidence="1">
    <location>
        <begin position="1"/>
        <end position="23"/>
    </location>
</feature>
<dbReference type="Proteomes" id="UP000051952">
    <property type="component" value="Unassembled WGS sequence"/>
</dbReference>
<dbReference type="EMBL" id="CYKH01000170">
    <property type="protein sequence ID" value="CUE74935.1"/>
    <property type="molecule type" value="Genomic_DNA"/>
</dbReference>
<feature type="compositionally biased region" description="Low complexity" evidence="1">
    <location>
        <begin position="242"/>
        <end position="251"/>
    </location>
</feature>